<feature type="domain" description="HTH crp-type" evidence="5">
    <location>
        <begin position="158"/>
        <end position="230"/>
    </location>
</feature>
<dbReference type="EMBL" id="PSNY01000003">
    <property type="protein sequence ID" value="PPE70999.1"/>
    <property type="molecule type" value="Genomic_DNA"/>
</dbReference>
<evidence type="ECO:0000256" key="2">
    <source>
        <dbReference type="ARBA" id="ARBA00023125"/>
    </source>
</evidence>
<dbReference type="PANTHER" id="PTHR24567">
    <property type="entry name" value="CRP FAMILY TRANSCRIPTIONAL REGULATORY PROTEIN"/>
    <property type="match status" value="1"/>
</dbReference>
<sequence>MPPTSLSTAGLAPAHRQVLASGRWFAHLPSPLQQALCREARVVSLRAGEVLFHRGDANTGLFGMLDGAICFGAVNPAGREFVAGRAEPPHWFGEVALIDGGTRTHRAWADTPATLAHVPLAAITRWLDAHPAHWQYIGQLAVHKLRVMFDVVEDAGLHTARERLVRCLVGLARAYGQRDAPPADTLRISQERLGTMLALSRQTVNELMQALERERLVECRRGRVRLLDLPRLLALDASLD</sequence>
<keyword evidence="3" id="KW-0804">Transcription</keyword>
<dbReference type="SUPFAM" id="SSF51206">
    <property type="entry name" value="cAMP-binding domain-like"/>
    <property type="match status" value="1"/>
</dbReference>
<dbReference type="SMART" id="SM00100">
    <property type="entry name" value="cNMP"/>
    <property type="match status" value="1"/>
</dbReference>
<dbReference type="Gene3D" id="1.10.10.10">
    <property type="entry name" value="Winged helix-like DNA-binding domain superfamily/Winged helix DNA-binding domain"/>
    <property type="match status" value="1"/>
</dbReference>
<dbReference type="InterPro" id="IPR014710">
    <property type="entry name" value="RmlC-like_jellyroll"/>
</dbReference>
<dbReference type="GO" id="GO:0003677">
    <property type="term" value="F:DNA binding"/>
    <property type="evidence" value="ECO:0007669"/>
    <property type="project" value="UniProtKB-KW"/>
</dbReference>
<evidence type="ECO:0000256" key="3">
    <source>
        <dbReference type="ARBA" id="ARBA00023163"/>
    </source>
</evidence>
<dbReference type="SMART" id="SM00419">
    <property type="entry name" value="HTH_CRP"/>
    <property type="match status" value="1"/>
</dbReference>
<dbReference type="Proteomes" id="UP000239406">
    <property type="component" value="Unassembled WGS sequence"/>
</dbReference>
<evidence type="ECO:0000313" key="7">
    <source>
        <dbReference type="EMBL" id="TCP07537.1"/>
    </source>
</evidence>
<feature type="domain" description="Cyclic nucleotide-binding" evidence="4">
    <location>
        <begin position="24"/>
        <end position="127"/>
    </location>
</feature>
<dbReference type="InterPro" id="IPR012318">
    <property type="entry name" value="HTH_CRP"/>
</dbReference>
<dbReference type="PROSITE" id="PS50042">
    <property type="entry name" value="CNMP_BINDING_3"/>
    <property type="match status" value="1"/>
</dbReference>
<keyword evidence="8" id="KW-1185">Reference proteome</keyword>
<reference evidence="6 8" key="1">
    <citation type="submission" date="2018-02" db="EMBL/GenBank/DDBJ databases">
        <title>Reclassifiation of [Polyangium] brachysporum DSM 7029 as Guopingzhaonella breviflexa gen. nov., sp. nov., a member of the family Comamonadaceae.</title>
        <authorList>
            <person name="Tang B."/>
        </authorList>
    </citation>
    <scope>NUCLEOTIDE SEQUENCE [LARGE SCALE GENOMIC DNA]</scope>
    <source>
        <strain evidence="6 8">DSM 15344</strain>
    </source>
</reference>
<dbReference type="InterPro" id="IPR050397">
    <property type="entry name" value="Env_Response_Regulators"/>
</dbReference>
<keyword evidence="2" id="KW-0238">DNA-binding</keyword>
<gene>
    <name evidence="6" type="ORF">C1702_03275</name>
    <name evidence="7" type="ORF">EV676_10492</name>
</gene>
<name>A0A2S5T7Q4_9BURK</name>
<dbReference type="InterPro" id="IPR036390">
    <property type="entry name" value="WH_DNA-bd_sf"/>
</dbReference>
<dbReference type="CDD" id="cd00038">
    <property type="entry name" value="CAP_ED"/>
    <property type="match status" value="1"/>
</dbReference>
<proteinExistence type="predicted"/>
<dbReference type="OrthoDB" id="6881322at2"/>
<dbReference type="Pfam" id="PF13545">
    <property type="entry name" value="HTH_Crp_2"/>
    <property type="match status" value="1"/>
</dbReference>
<evidence type="ECO:0000313" key="9">
    <source>
        <dbReference type="Proteomes" id="UP000294772"/>
    </source>
</evidence>
<keyword evidence="1" id="KW-0805">Transcription regulation</keyword>
<dbReference type="SUPFAM" id="SSF46785">
    <property type="entry name" value="Winged helix' DNA-binding domain"/>
    <property type="match status" value="1"/>
</dbReference>
<evidence type="ECO:0000256" key="1">
    <source>
        <dbReference type="ARBA" id="ARBA00023015"/>
    </source>
</evidence>
<dbReference type="PANTHER" id="PTHR24567:SF74">
    <property type="entry name" value="HTH-TYPE TRANSCRIPTIONAL REGULATOR ARCR"/>
    <property type="match status" value="1"/>
</dbReference>
<reference evidence="7 9" key="2">
    <citation type="submission" date="2019-03" db="EMBL/GenBank/DDBJ databases">
        <title>Genomic Encyclopedia of Type Strains, Phase IV (KMG-IV): sequencing the most valuable type-strain genomes for metagenomic binning, comparative biology and taxonomic classification.</title>
        <authorList>
            <person name="Goeker M."/>
        </authorList>
    </citation>
    <scope>NUCLEOTIDE SEQUENCE [LARGE SCALE GENOMIC DNA]</scope>
    <source>
        <strain evidence="7 9">DSM 15264</strain>
    </source>
</reference>
<dbReference type="PROSITE" id="PS51063">
    <property type="entry name" value="HTH_CRP_2"/>
    <property type="match status" value="1"/>
</dbReference>
<dbReference type="GO" id="GO:0003700">
    <property type="term" value="F:DNA-binding transcription factor activity"/>
    <property type="evidence" value="ECO:0007669"/>
    <property type="project" value="TreeGrafter"/>
</dbReference>
<dbReference type="EMBL" id="SLXF01000004">
    <property type="protein sequence ID" value="TCP07537.1"/>
    <property type="molecule type" value="Genomic_DNA"/>
</dbReference>
<dbReference type="RefSeq" id="WP_104356260.1">
    <property type="nucleotide sequence ID" value="NZ_CALFFA010000016.1"/>
</dbReference>
<evidence type="ECO:0000259" key="5">
    <source>
        <dbReference type="PROSITE" id="PS51063"/>
    </source>
</evidence>
<dbReference type="AlphaFoldDB" id="A0A2S5T7Q4"/>
<protein>
    <submittedName>
        <fullName evidence="7">CRP-like cAMP-binding protein</fullName>
    </submittedName>
    <submittedName>
        <fullName evidence="6">Crp/Fnr family transcriptional regulator</fullName>
    </submittedName>
</protein>
<organism evidence="6 8">
    <name type="scientific">Caldimonas thermodepolymerans</name>
    <dbReference type="NCBI Taxonomy" id="215580"/>
    <lineage>
        <taxon>Bacteria</taxon>
        <taxon>Pseudomonadati</taxon>
        <taxon>Pseudomonadota</taxon>
        <taxon>Betaproteobacteria</taxon>
        <taxon>Burkholderiales</taxon>
        <taxon>Sphaerotilaceae</taxon>
        <taxon>Caldimonas</taxon>
    </lineage>
</organism>
<dbReference type="InterPro" id="IPR036388">
    <property type="entry name" value="WH-like_DNA-bd_sf"/>
</dbReference>
<dbReference type="GO" id="GO:0005829">
    <property type="term" value="C:cytosol"/>
    <property type="evidence" value="ECO:0007669"/>
    <property type="project" value="TreeGrafter"/>
</dbReference>
<dbReference type="Pfam" id="PF00027">
    <property type="entry name" value="cNMP_binding"/>
    <property type="match status" value="1"/>
</dbReference>
<comment type="caution">
    <text evidence="6">The sequence shown here is derived from an EMBL/GenBank/DDBJ whole genome shotgun (WGS) entry which is preliminary data.</text>
</comment>
<dbReference type="InterPro" id="IPR018490">
    <property type="entry name" value="cNMP-bd_dom_sf"/>
</dbReference>
<evidence type="ECO:0000313" key="8">
    <source>
        <dbReference type="Proteomes" id="UP000239406"/>
    </source>
</evidence>
<dbReference type="Gene3D" id="2.60.120.10">
    <property type="entry name" value="Jelly Rolls"/>
    <property type="match status" value="1"/>
</dbReference>
<dbReference type="Proteomes" id="UP000294772">
    <property type="component" value="Unassembled WGS sequence"/>
</dbReference>
<accession>A0A2S5T7Q4</accession>
<evidence type="ECO:0000259" key="4">
    <source>
        <dbReference type="PROSITE" id="PS50042"/>
    </source>
</evidence>
<evidence type="ECO:0000313" key="6">
    <source>
        <dbReference type="EMBL" id="PPE70999.1"/>
    </source>
</evidence>
<dbReference type="InterPro" id="IPR000595">
    <property type="entry name" value="cNMP-bd_dom"/>
</dbReference>